<proteinExistence type="predicted"/>
<evidence type="ECO:0000313" key="1">
    <source>
        <dbReference type="EMBL" id="MEX4010312.1"/>
    </source>
</evidence>
<protein>
    <submittedName>
        <fullName evidence="1">Uncharacterized protein</fullName>
    </submittedName>
</protein>
<keyword evidence="2" id="KW-1185">Reference proteome</keyword>
<dbReference type="EMBL" id="JAZHFV010000011">
    <property type="protein sequence ID" value="MEX4010312.1"/>
    <property type="molecule type" value="Genomic_DNA"/>
</dbReference>
<name>A0ABV3X031_9HYPH</name>
<evidence type="ECO:0000313" key="2">
    <source>
        <dbReference type="Proteomes" id="UP001559025"/>
    </source>
</evidence>
<reference evidence="1 2" key="1">
    <citation type="submission" date="2024-01" db="EMBL/GenBank/DDBJ databases">
        <title>New evidence supports the origin of RcGTA from prophage.</title>
        <authorList>
            <person name="Xu Y."/>
            <person name="Liu B."/>
            <person name="Chen F."/>
        </authorList>
    </citation>
    <scope>NUCLEOTIDE SEQUENCE [LARGE SCALE GENOMIC DNA]</scope>
    <source>
        <strain evidence="1 2">CBW1107-2</strain>
    </source>
</reference>
<dbReference type="RefSeq" id="WP_368805023.1">
    <property type="nucleotide sequence ID" value="NZ_JAZHFV010000011.1"/>
</dbReference>
<accession>A0ABV3X031</accession>
<comment type="caution">
    <text evidence="1">The sequence shown here is derived from an EMBL/GenBank/DDBJ whole genome shotgun (WGS) entry which is preliminary data.</text>
</comment>
<organism evidence="1 2">
    <name type="scientific">Neoaquamicrobium sediminum</name>
    <dbReference type="NCBI Taxonomy" id="1849104"/>
    <lineage>
        <taxon>Bacteria</taxon>
        <taxon>Pseudomonadati</taxon>
        <taxon>Pseudomonadota</taxon>
        <taxon>Alphaproteobacteria</taxon>
        <taxon>Hyphomicrobiales</taxon>
        <taxon>Phyllobacteriaceae</taxon>
        <taxon>Neoaquamicrobium</taxon>
    </lineage>
</organism>
<sequence length="121" mass="13432">MTTDELRAQLEQLFPPFSASCAGSLFRSKDGCFTPHGLCAEFSRFYRAHVADFGLVEKVELFRLVESIVASDPHDSNPLANSVCTCFLENIADTEAGEISRPLMGPFSRAYFDPWHVRPSG</sequence>
<gene>
    <name evidence="1" type="ORF">V1479_23620</name>
</gene>
<dbReference type="Proteomes" id="UP001559025">
    <property type="component" value="Unassembled WGS sequence"/>
</dbReference>